<keyword evidence="2" id="KW-0812">Transmembrane</keyword>
<keyword evidence="2" id="KW-1133">Transmembrane helix</keyword>
<feature type="region of interest" description="Disordered" evidence="1">
    <location>
        <begin position="82"/>
        <end position="107"/>
    </location>
</feature>
<sequence>MSCHGNNKENNKENKGTHNHSPIKHMLHMILCCGLPILIFAALPFISRVSPGTSRILAVIAPFICPIMMLGMIPMMLGGDKNNKKSSCCESKESNSSTQLELNKPTE</sequence>
<keyword evidence="2" id="KW-0472">Membrane</keyword>
<dbReference type="EMBL" id="VSSQ01000821">
    <property type="protein sequence ID" value="MPM01775.1"/>
    <property type="molecule type" value="Genomic_DNA"/>
</dbReference>
<feature type="transmembrane region" description="Helical" evidence="2">
    <location>
        <begin position="58"/>
        <end position="77"/>
    </location>
</feature>
<accession>A0A644WD72</accession>
<dbReference type="AlphaFoldDB" id="A0A644WD72"/>
<organism evidence="3">
    <name type="scientific">bioreactor metagenome</name>
    <dbReference type="NCBI Taxonomy" id="1076179"/>
    <lineage>
        <taxon>unclassified sequences</taxon>
        <taxon>metagenomes</taxon>
        <taxon>ecological metagenomes</taxon>
    </lineage>
</organism>
<protein>
    <recommendedName>
        <fullName evidence="4">DUF2933 domain-containing protein</fullName>
    </recommendedName>
</protein>
<feature type="transmembrane region" description="Helical" evidence="2">
    <location>
        <begin position="26"/>
        <end position="46"/>
    </location>
</feature>
<proteinExistence type="predicted"/>
<name>A0A644WD72_9ZZZZ</name>
<comment type="caution">
    <text evidence="3">The sequence shown here is derived from an EMBL/GenBank/DDBJ whole genome shotgun (WGS) entry which is preliminary data.</text>
</comment>
<evidence type="ECO:0000256" key="1">
    <source>
        <dbReference type="SAM" id="MobiDB-lite"/>
    </source>
</evidence>
<gene>
    <name evidence="3" type="ORF">SDC9_48015</name>
</gene>
<evidence type="ECO:0000313" key="3">
    <source>
        <dbReference type="EMBL" id="MPM01775.1"/>
    </source>
</evidence>
<evidence type="ECO:0008006" key="4">
    <source>
        <dbReference type="Google" id="ProtNLM"/>
    </source>
</evidence>
<feature type="compositionally biased region" description="Low complexity" evidence="1">
    <location>
        <begin position="82"/>
        <end position="97"/>
    </location>
</feature>
<evidence type="ECO:0000256" key="2">
    <source>
        <dbReference type="SAM" id="Phobius"/>
    </source>
</evidence>
<reference evidence="3" key="1">
    <citation type="submission" date="2019-08" db="EMBL/GenBank/DDBJ databases">
        <authorList>
            <person name="Kucharzyk K."/>
            <person name="Murdoch R.W."/>
            <person name="Higgins S."/>
            <person name="Loffler F."/>
        </authorList>
    </citation>
    <scope>NUCLEOTIDE SEQUENCE</scope>
</reference>